<evidence type="ECO:0000259" key="7">
    <source>
        <dbReference type="Pfam" id="PF00892"/>
    </source>
</evidence>
<feature type="transmembrane region" description="Helical" evidence="6">
    <location>
        <begin position="255"/>
        <end position="277"/>
    </location>
</feature>
<evidence type="ECO:0000256" key="5">
    <source>
        <dbReference type="ARBA" id="ARBA00023136"/>
    </source>
</evidence>
<feature type="transmembrane region" description="Helical" evidence="6">
    <location>
        <begin position="310"/>
        <end position="329"/>
    </location>
</feature>
<feature type="transmembrane region" description="Helical" evidence="6">
    <location>
        <begin position="188"/>
        <end position="208"/>
    </location>
</feature>
<dbReference type="PANTHER" id="PTHR31218">
    <property type="entry name" value="WAT1-RELATED PROTEIN"/>
    <property type="match status" value="1"/>
</dbReference>
<dbReference type="Gene3D" id="1.10.3730.20">
    <property type="match status" value="1"/>
</dbReference>
<dbReference type="SUPFAM" id="SSF103481">
    <property type="entry name" value="Multidrug resistance efflux transporter EmrE"/>
    <property type="match status" value="2"/>
</dbReference>
<feature type="transmembrane region" description="Helical" evidence="6">
    <location>
        <begin position="51"/>
        <end position="71"/>
    </location>
</feature>
<protein>
    <recommendedName>
        <fullName evidence="6">WAT1-related protein</fullName>
    </recommendedName>
</protein>
<dbReference type="GO" id="GO:0016020">
    <property type="term" value="C:membrane"/>
    <property type="evidence" value="ECO:0007669"/>
    <property type="project" value="UniProtKB-SubCell"/>
</dbReference>
<feature type="domain" description="EamA" evidence="7">
    <location>
        <begin position="190"/>
        <end position="328"/>
    </location>
</feature>
<keyword evidence="3 6" id="KW-0812">Transmembrane</keyword>
<accession>A0A6P6A441</accession>
<organism evidence="8 9">
    <name type="scientific">Durio zibethinus</name>
    <name type="common">Durian</name>
    <dbReference type="NCBI Taxonomy" id="66656"/>
    <lineage>
        <taxon>Eukaryota</taxon>
        <taxon>Viridiplantae</taxon>
        <taxon>Streptophyta</taxon>
        <taxon>Embryophyta</taxon>
        <taxon>Tracheophyta</taxon>
        <taxon>Spermatophyta</taxon>
        <taxon>Magnoliopsida</taxon>
        <taxon>eudicotyledons</taxon>
        <taxon>Gunneridae</taxon>
        <taxon>Pentapetalae</taxon>
        <taxon>rosids</taxon>
        <taxon>malvids</taxon>
        <taxon>Malvales</taxon>
        <taxon>Malvaceae</taxon>
        <taxon>Helicteroideae</taxon>
        <taxon>Durio</taxon>
    </lineage>
</organism>
<feature type="transmembrane region" description="Helical" evidence="6">
    <location>
        <begin position="83"/>
        <end position="106"/>
    </location>
</feature>
<dbReference type="InterPro" id="IPR037185">
    <property type="entry name" value="EmrE-like"/>
</dbReference>
<dbReference type="Pfam" id="PF00892">
    <property type="entry name" value="EamA"/>
    <property type="match status" value="2"/>
</dbReference>
<gene>
    <name evidence="9" type="primary">LOC111306121</name>
</gene>
<dbReference type="GeneID" id="111306121"/>
<evidence type="ECO:0000256" key="1">
    <source>
        <dbReference type="ARBA" id="ARBA00004141"/>
    </source>
</evidence>
<feature type="transmembrane region" description="Helical" evidence="6">
    <location>
        <begin position="220"/>
        <end position="243"/>
    </location>
</feature>
<feature type="domain" description="EamA" evidence="7">
    <location>
        <begin position="23"/>
        <end position="161"/>
    </location>
</feature>
<dbReference type="KEGG" id="dzi:111306121"/>
<reference evidence="9" key="1">
    <citation type="submission" date="2025-08" db="UniProtKB">
        <authorList>
            <consortium name="RefSeq"/>
        </authorList>
    </citation>
    <scope>IDENTIFICATION</scope>
    <source>
        <tissue evidence="9">Fruit stalk</tissue>
    </source>
</reference>
<evidence type="ECO:0000256" key="2">
    <source>
        <dbReference type="ARBA" id="ARBA00007635"/>
    </source>
</evidence>
<feature type="transmembrane region" description="Helical" evidence="6">
    <location>
        <begin position="284"/>
        <end position="304"/>
    </location>
</feature>
<feature type="transmembrane region" description="Helical" evidence="6">
    <location>
        <begin position="112"/>
        <end position="132"/>
    </location>
</feature>
<keyword evidence="5 6" id="KW-0472">Membrane</keyword>
<name>A0A6P6A441_DURZI</name>
<dbReference type="OrthoDB" id="1728340at2759"/>
<dbReference type="InterPro" id="IPR000620">
    <property type="entry name" value="EamA_dom"/>
</dbReference>
<evidence type="ECO:0000313" key="9">
    <source>
        <dbReference type="RefSeq" id="XP_022759764.1"/>
    </source>
</evidence>
<feature type="transmembrane region" description="Helical" evidence="6">
    <location>
        <begin position="144"/>
        <end position="164"/>
    </location>
</feature>
<comment type="similarity">
    <text evidence="2 6">Belongs to the drug/metabolite transporter (DMT) superfamily. Plant drug/metabolite exporter (P-DME) (TC 2.A.7.4) family.</text>
</comment>
<keyword evidence="4 6" id="KW-1133">Transmembrane helix</keyword>
<evidence type="ECO:0000313" key="8">
    <source>
        <dbReference type="Proteomes" id="UP000515121"/>
    </source>
</evidence>
<dbReference type="AlphaFoldDB" id="A0A6P6A441"/>
<dbReference type="GO" id="GO:0022857">
    <property type="term" value="F:transmembrane transporter activity"/>
    <property type="evidence" value="ECO:0007669"/>
    <property type="project" value="InterPro"/>
</dbReference>
<evidence type="ECO:0000256" key="3">
    <source>
        <dbReference type="ARBA" id="ARBA00022692"/>
    </source>
</evidence>
<feature type="transmembrane region" description="Helical" evidence="6">
    <location>
        <begin position="21"/>
        <end position="39"/>
    </location>
</feature>
<comment type="subcellular location">
    <subcellularLocation>
        <location evidence="1 6">Membrane</location>
        <topology evidence="1 6">Multi-pass membrane protein</topology>
    </subcellularLocation>
</comment>
<evidence type="ECO:0000256" key="4">
    <source>
        <dbReference type="ARBA" id="ARBA00022989"/>
    </source>
</evidence>
<dbReference type="InterPro" id="IPR030184">
    <property type="entry name" value="WAT1-related"/>
</dbReference>
<sequence>MLQKAKDMACIINATFARYKPHLIMLLSQIGYAIVYFFTEAAFGQGLNPHIYITYRCCLAGCLISPFAYFLERKSRPKHTLPLLLELFLLSLIGNCLTLNMNFASLKYTSPAFVASLFNTIPSWTFVLAIIFRMEVVDVKNPRGIAKILGTLISLAGVTAITLYKGPAVQSLWGAPIHIKRLSVHENWVKGSFLAVFSCITWAVWYIMQATTLKKYPAQVSLAAWTNCIGGAQSAVFAVFLQHKPSAWSIEMFSVNFWSITYSGICSAVFVFLQLWCIKEKGPVFVAMFNSLQTVMVVVLAYFVLGEKLYSGSIIGGVLVIIGLYLLLWGKEKDQSFVKSQEQSSSLCDEMKIADKEEVASAKKEEP</sequence>
<evidence type="ECO:0000256" key="6">
    <source>
        <dbReference type="RuleBase" id="RU363077"/>
    </source>
</evidence>
<keyword evidence="8" id="KW-1185">Reference proteome</keyword>
<dbReference type="Proteomes" id="UP000515121">
    <property type="component" value="Unplaced"/>
</dbReference>
<proteinExistence type="inferred from homology"/>
<dbReference type="RefSeq" id="XP_022759764.1">
    <property type="nucleotide sequence ID" value="XM_022904029.1"/>
</dbReference>